<proteinExistence type="predicted"/>
<dbReference type="EMBL" id="KN880627">
    <property type="protein sequence ID" value="KIY64597.1"/>
    <property type="molecule type" value="Genomic_DNA"/>
</dbReference>
<name>A0A0D7B270_9AGAR</name>
<accession>A0A0D7B270</accession>
<organism evidence="1 2">
    <name type="scientific">Cylindrobasidium torrendii FP15055 ss-10</name>
    <dbReference type="NCBI Taxonomy" id="1314674"/>
    <lineage>
        <taxon>Eukaryota</taxon>
        <taxon>Fungi</taxon>
        <taxon>Dikarya</taxon>
        <taxon>Basidiomycota</taxon>
        <taxon>Agaricomycotina</taxon>
        <taxon>Agaricomycetes</taxon>
        <taxon>Agaricomycetidae</taxon>
        <taxon>Agaricales</taxon>
        <taxon>Marasmiineae</taxon>
        <taxon>Physalacriaceae</taxon>
        <taxon>Cylindrobasidium</taxon>
    </lineage>
</organism>
<protein>
    <submittedName>
        <fullName evidence="1">Uncharacterized protein</fullName>
    </submittedName>
</protein>
<dbReference type="AlphaFoldDB" id="A0A0D7B270"/>
<keyword evidence="2" id="KW-1185">Reference proteome</keyword>
<sequence>MAFCLTVSDTPPSLLTFSERLTILYAIPARYALHFVLVTSNRDAAEIIEWNYRQPVPPFAPL</sequence>
<evidence type="ECO:0000313" key="2">
    <source>
        <dbReference type="Proteomes" id="UP000054007"/>
    </source>
</evidence>
<reference evidence="1 2" key="1">
    <citation type="journal article" date="2015" name="Fungal Genet. Biol.">
        <title>Evolution of novel wood decay mechanisms in Agaricales revealed by the genome sequences of Fistulina hepatica and Cylindrobasidium torrendii.</title>
        <authorList>
            <person name="Floudas D."/>
            <person name="Held B.W."/>
            <person name="Riley R."/>
            <person name="Nagy L.G."/>
            <person name="Koehler G."/>
            <person name="Ransdell A.S."/>
            <person name="Younus H."/>
            <person name="Chow J."/>
            <person name="Chiniquy J."/>
            <person name="Lipzen A."/>
            <person name="Tritt A."/>
            <person name="Sun H."/>
            <person name="Haridas S."/>
            <person name="LaButti K."/>
            <person name="Ohm R.A."/>
            <person name="Kues U."/>
            <person name="Blanchette R.A."/>
            <person name="Grigoriev I.V."/>
            <person name="Minto R.E."/>
            <person name="Hibbett D.S."/>
        </authorList>
    </citation>
    <scope>NUCLEOTIDE SEQUENCE [LARGE SCALE GENOMIC DNA]</scope>
    <source>
        <strain evidence="1 2">FP15055 ss-10</strain>
    </source>
</reference>
<dbReference type="Proteomes" id="UP000054007">
    <property type="component" value="Unassembled WGS sequence"/>
</dbReference>
<evidence type="ECO:0000313" key="1">
    <source>
        <dbReference type="EMBL" id="KIY64597.1"/>
    </source>
</evidence>
<gene>
    <name evidence="1" type="ORF">CYLTODRAFT_89507</name>
</gene>